<gene>
    <name evidence="2" type="ORF">J1836_012105</name>
    <name evidence="1" type="ORF">J1836_16715</name>
</gene>
<dbReference type="Proteomes" id="UP000664466">
    <property type="component" value="Unassembled WGS sequence"/>
</dbReference>
<evidence type="ECO:0000313" key="1">
    <source>
        <dbReference type="EMBL" id="MBO0614544.1"/>
    </source>
</evidence>
<keyword evidence="3" id="KW-1185">Reference proteome</keyword>
<name>A0A8B0SDG0_9GAMM</name>
<dbReference type="EMBL" id="CP072748">
    <property type="protein sequence ID" value="QTX09376.1"/>
    <property type="molecule type" value="Genomic_DNA"/>
</dbReference>
<proteinExistence type="predicted"/>
<evidence type="ECO:0000313" key="3">
    <source>
        <dbReference type="Proteomes" id="UP000664466"/>
    </source>
</evidence>
<evidence type="ECO:0000313" key="2">
    <source>
        <dbReference type="EMBL" id="QTX09376.1"/>
    </source>
</evidence>
<dbReference type="AlphaFoldDB" id="A0A8B0SDG0"/>
<evidence type="ECO:0008006" key="4">
    <source>
        <dbReference type="Google" id="ProtNLM"/>
    </source>
</evidence>
<reference evidence="2" key="2">
    <citation type="submission" date="2021-04" db="EMBL/GenBank/DDBJ databases">
        <title>Complete Genome and methylome analysis of Thiothrix fructosivorans ATCC 49748.</title>
        <authorList>
            <person name="Fomenkov A."/>
            <person name="Sun L."/>
            <person name="Vincze T."/>
            <person name="Grabovich M.Y."/>
            <person name="Roberts R.J."/>
        </authorList>
    </citation>
    <scope>NUCLEOTIDE SEQUENCE</scope>
    <source>
        <strain evidence="2">ATCC 49748</strain>
    </source>
</reference>
<reference evidence="1 3" key="1">
    <citation type="submission" date="2021-03" db="EMBL/GenBank/DDBJ databases">
        <title>Draft genome and methylome analysis of Thiotrix fructosivoruns ATCC 49748.</title>
        <authorList>
            <person name="Fomenkov A."/>
            <person name="Grabovich M.Y."/>
            <person name="Roberts R.J."/>
        </authorList>
    </citation>
    <scope>NUCLEOTIDE SEQUENCE [LARGE SCALE GENOMIC DNA]</scope>
    <source>
        <strain evidence="1 3">ATCC 49748</strain>
    </source>
</reference>
<organism evidence="2">
    <name type="scientific">Thiothrix fructosivorans</name>
    <dbReference type="NCBI Taxonomy" id="111770"/>
    <lineage>
        <taxon>Bacteria</taxon>
        <taxon>Pseudomonadati</taxon>
        <taxon>Pseudomonadota</taxon>
        <taxon>Gammaproteobacteria</taxon>
        <taxon>Thiotrichales</taxon>
        <taxon>Thiotrichaceae</taxon>
        <taxon>Thiothrix</taxon>
    </lineage>
</organism>
<dbReference type="RefSeq" id="WP_207252265.1">
    <property type="nucleotide sequence ID" value="NZ_JAFMPM010000008.1"/>
</dbReference>
<sequence length="116" mass="12708">MSASPEVMQSLMEKIRNLPSERVAEIVDFVERLRDKLAKQGDIGVVKPAFEIPVLPVKKPVLPVKKNVTNPLPVVGGVAFEIASVALTGVAYGVYKSFNETDLSFSREGMYDDDGR</sequence>
<accession>A0A8B0SDG0</accession>
<protein>
    <recommendedName>
        <fullName evidence="4">DUF2281 domain-containing protein</fullName>
    </recommendedName>
</protein>
<dbReference type="EMBL" id="JAFMPM010000008">
    <property type="protein sequence ID" value="MBO0614544.1"/>
    <property type="molecule type" value="Genomic_DNA"/>
</dbReference>